<dbReference type="Pfam" id="PF00078">
    <property type="entry name" value="RVT_1"/>
    <property type="match status" value="1"/>
</dbReference>
<dbReference type="SUPFAM" id="SSF56672">
    <property type="entry name" value="DNA/RNA polymerases"/>
    <property type="match status" value="1"/>
</dbReference>
<keyword evidence="3" id="KW-0695">RNA-directed DNA polymerase</keyword>
<dbReference type="STRING" id="1249552.PS2015_1916"/>
<reference evidence="3 4" key="1">
    <citation type="submission" date="2015-11" db="EMBL/GenBank/DDBJ databases">
        <authorList>
            <person name="Zhang Y."/>
            <person name="Guo Z."/>
        </authorList>
    </citation>
    <scope>NUCLEOTIDE SEQUENCE [LARGE SCALE GENOMIC DNA]</scope>
    <source>
        <strain evidence="3 4">KCTC 32221</strain>
    </source>
</reference>
<comment type="similarity">
    <text evidence="1">Belongs to the bacterial reverse transcriptase family.</text>
</comment>
<evidence type="ECO:0000259" key="2">
    <source>
        <dbReference type="PROSITE" id="PS50878"/>
    </source>
</evidence>
<sequence>MKSHNGMFPAVYDFESLYRGHLKARLGKRGRPAVQHFEQDLEGNLIQLQNELIWGEYKTGKYHRFHVFEPKKREIASVPYRDRVVQHSLVSQLEPLWDPCFIHHSYACRTGRGMHRGADAVQRMLRKVQREHGHLYVLKADVSKYFASVDHGVLKAILRRKIRCNRTYELCAGIIDSGIHPATLAPKGLPIGNLTSQLWANVYLHELDLYAKHQVKARHYVRYMDDFVIVHHDKAWLHDARRVLEQFLWDSLRLTTNDKTQVFPVATRHGRGLNFLGYHIWPTHRRLRKDSIRRIKRSLKRLQRQYAEGSVSLELVRQTVQSWVAHASHADTLGLRESVLGGVVFVPAERGRSPEK</sequence>
<evidence type="ECO:0000313" key="4">
    <source>
        <dbReference type="Proteomes" id="UP000065641"/>
    </source>
</evidence>
<organism evidence="3 4">
    <name type="scientific">Pseudohongiella spirulinae</name>
    <dbReference type="NCBI Taxonomy" id="1249552"/>
    <lineage>
        <taxon>Bacteria</taxon>
        <taxon>Pseudomonadati</taxon>
        <taxon>Pseudomonadota</taxon>
        <taxon>Gammaproteobacteria</taxon>
        <taxon>Pseudomonadales</taxon>
        <taxon>Pseudohongiellaceae</taxon>
        <taxon>Pseudohongiella</taxon>
    </lineage>
</organism>
<dbReference type="RefSeq" id="WP_058022034.1">
    <property type="nucleotide sequence ID" value="NZ_CP013189.1"/>
</dbReference>
<dbReference type="PROSITE" id="PS50878">
    <property type="entry name" value="RT_POL"/>
    <property type="match status" value="1"/>
</dbReference>
<proteinExistence type="inferred from homology"/>
<dbReference type="GO" id="GO:0003964">
    <property type="term" value="F:RNA-directed DNA polymerase activity"/>
    <property type="evidence" value="ECO:0007669"/>
    <property type="project" value="UniProtKB-KW"/>
</dbReference>
<dbReference type="InterPro" id="IPR051083">
    <property type="entry name" value="GrpII_Intron_Splice-Mob/Def"/>
</dbReference>
<evidence type="ECO:0000256" key="1">
    <source>
        <dbReference type="ARBA" id="ARBA00034120"/>
    </source>
</evidence>
<dbReference type="CDD" id="cd01651">
    <property type="entry name" value="RT_G2_intron"/>
    <property type="match status" value="1"/>
</dbReference>
<evidence type="ECO:0000313" key="3">
    <source>
        <dbReference type="EMBL" id="ALO46563.1"/>
    </source>
</evidence>
<dbReference type="InterPro" id="IPR000477">
    <property type="entry name" value="RT_dom"/>
</dbReference>
<dbReference type="PATRIC" id="fig|1249552.3.peg.1925"/>
<keyword evidence="3" id="KW-0548">Nucleotidyltransferase</keyword>
<dbReference type="AlphaFoldDB" id="A0A0S2KEN8"/>
<feature type="domain" description="Reverse transcriptase" evidence="2">
    <location>
        <begin position="1"/>
        <end position="280"/>
    </location>
</feature>
<accession>A0A0S2KEN8</accession>
<dbReference type="KEGG" id="pspi:PS2015_1916"/>
<dbReference type="Proteomes" id="UP000065641">
    <property type="component" value="Chromosome"/>
</dbReference>
<dbReference type="EMBL" id="CP013189">
    <property type="protein sequence ID" value="ALO46563.1"/>
    <property type="molecule type" value="Genomic_DNA"/>
</dbReference>
<dbReference type="PANTHER" id="PTHR34047:SF8">
    <property type="entry name" value="PROTEIN YKFC"/>
    <property type="match status" value="1"/>
</dbReference>
<dbReference type="InterPro" id="IPR043502">
    <property type="entry name" value="DNA/RNA_pol_sf"/>
</dbReference>
<keyword evidence="4" id="KW-1185">Reference proteome</keyword>
<gene>
    <name evidence="3" type="ORF">PS2015_1916</name>
</gene>
<keyword evidence="3" id="KW-0808">Transferase</keyword>
<protein>
    <submittedName>
        <fullName evidence="3">Reverse transcriptase family protein</fullName>
    </submittedName>
</protein>
<name>A0A0S2KEN8_9GAMM</name>
<dbReference type="PANTHER" id="PTHR34047">
    <property type="entry name" value="NUCLEAR INTRON MATURASE 1, MITOCHONDRIAL-RELATED"/>
    <property type="match status" value="1"/>
</dbReference>